<feature type="compositionally biased region" description="Basic and acidic residues" evidence="1">
    <location>
        <begin position="71"/>
        <end position="83"/>
    </location>
</feature>
<feature type="compositionally biased region" description="Gly residues" evidence="1">
    <location>
        <begin position="95"/>
        <end position="110"/>
    </location>
</feature>
<proteinExistence type="predicted"/>
<sequence>DLHAPARRARHREPRAHRRRPAPEREGGRRRRVVRRGEFVRRRVHRAAAGGEPAHEDQLVGGRDLPLPRVRAADHVHARERGPRVGARPALAPAGGAGSGDEGRRGGTGGAARARHEGRRACGAEGCRAGRPRGADATGTEAV</sequence>
<feature type="non-terminal residue" evidence="2">
    <location>
        <position position="143"/>
    </location>
</feature>
<organism evidence="2">
    <name type="scientific">uncultured Gemmatimonadaceae bacterium</name>
    <dbReference type="NCBI Taxonomy" id="246130"/>
    <lineage>
        <taxon>Bacteria</taxon>
        <taxon>Pseudomonadati</taxon>
        <taxon>Gemmatimonadota</taxon>
        <taxon>Gemmatimonadia</taxon>
        <taxon>Gemmatimonadales</taxon>
        <taxon>Gemmatimonadaceae</taxon>
        <taxon>environmental samples</taxon>
    </lineage>
</organism>
<feature type="region of interest" description="Disordered" evidence="1">
    <location>
        <begin position="1"/>
        <end position="143"/>
    </location>
</feature>
<reference evidence="2" key="1">
    <citation type="submission" date="2020-02" db="EMBL/GenBank/DDBJ databases">
        <authorList>
            <person name="Meier V. D."/>
        </authorList>
    </citation>
    <scope>NUCLEOTIDE SEQUENCE</scope>
    <source>
        <strain evidence="2">AVDCRST_MAG11</strain>
    </source>
</reference>
<protein>
    <submittedName>
        <fullName evidence="2">Protein translocase membrane subunit SecG</fullName>
    </submittedName>
</protein>
<evidence type="ECO:0000313" key="2">
    <source>
        <dbReference type="EMBL" id="CAA9330177.1"/>
    </source>
</evidence>
<dbReference type="EMBL" id="CADCTU010000550">
    <property type="protein sequence ID" value="CAA9330177.1"/>
    <property type="molecule type" value="Genomic_DNA"/>
</dbReference>
<accession>A0A6J4LCX5</accession>
<name>A0A6J4LCX5_9BACT</name>
<feature type="compositionally biased region" description="Basic residues" evidence="1">
    <location>
        <begin position="1"/>
        <end position="20"/>
    </location>
</feature>
<gene>
    <name evidence="2" type="ORF">AVDCRST_MAG11-2445</name>
</gene>
<evidence type="ECO:0000256" key="1">
    <source>
        <dbReference type="SAM" id="MobiDB-lite"/>
    </source>
</evidence>
<feature type="compositionally biased region" description="Low complexity" evidence="1">
    <location>
        <begin position="84"/>
        <end position="94"/>
    </location>
</feature>
<feature type="non-terminal residue" evidence="2">
    <location>
        <position position="1"/>
    </location>
</feature>
<dbReference type="AlphaFoldDB" id="A0A6J4LCX5"/>